<dbReference type="GO" id="GO:0009396">
    <property type="term" value="P:folic acid-containing compound biosynthetic process"/>
    <property type="evidence" value="ECO:0007669"/>
    <property type="project" value="InterPro"/>
</dbReference>
<reference evidence="5 6" key="1">
    <citation type="submission" date="2018-08" db="EMBL/GenBank/DDBJ databases">
        <title>Genomic Encyclopedia of Type Strains, Phase IV (KMG-IV): sequencing the most valuable type-strain genomes for metagenomic binning, comparative biology and taxonomic classification.</title>
        <authorList>
            <person name="Goeker M."/>
        </authorList>
    </citation>
    <scope>NUCLEOTIDE SEQUENCE [LARGE SCALE GENOMIC DNA]</scope>
    <source>
        <strain evidence="5 6">BW863</strain>
    </source>
</reference>
<dbReference type="GO" id="GO:0000162">
    <property type="term" value="P:L-tryptophan biosynthetic process"/>
    <property type="evidence" value="ECO:0007669"/>
    <property type="project" value="TreeGrafter"/>
</dbReference>
<accession>A0A3D9Z311</accession>
<dbReference type="PANTHER" id="PTHR11236:SF50">
    <property type="entry name" value="AMINODEOXYCHORISMATE SYNTHASE COMPONENT 1"/>
    <property type="match status" value="1"/>
</dbReference>
<evidence type="ECO:0000259" key="4">
    <source>
        <dbReference type="Pfam" id="PF04715"/>
    </source>
</evidence>
<dbReference type="PRINTS" id="PR00095">
    <property type="entry name" value="ANTSNTHASEI"/>
</dbReference>
<evidence type="ECO:0000313" key="6">
    <source>
        <dbReference type="Proteomes" id="UP000256900"/>
    </source>
</evidence>
<dbReference type="NCBIfam" id="TIGR00553">
    <property type="entry name" value="pabB"/>
    <property type="match status" value="1"/>
</dbReference>
<dbReference type="InterPro" id="IPR019999">
    <property type="entry name" value="Anth_synth_I-like"/>
</dbReference>
<dbReference type="Proteomes" id="UP000256900">
    <property type="component" value="Unassembled WGS sequence"/>
</dbReference>
<organism evidence="5 6">
    <name type="scientific">Methylovirgula ligni</name>
    <dbReference type="NCBI Taxonomy" id="569860"/>
    <lineage>
        <taxon>Bacteria</taxon>
        <taxon>Pseudomonadati</taxon>
        <taxon>Pseudomonadota</taxon>
        <taxon>Alphaproteobacteria</taxon>
        <taxon>Hyphomicrobiales</taxon>
        <taxon>Beijerinckiaceae</taxon>
        <taxon>Methylovirgula</taxon>
    </lineage>
</organism>
<evidence type="ECO:0000313" key="5">
    <source>
        <dbReference type="EMBL" id="REF87719.1"/>
    </source>
</evidence>
<dbReference type="GO" id="GO:0046820">
    <property type="term" value="F:4-amino-4-deoxychorismate synthase activity"/>
    <property type="evidence" value="ECO:0007669"/>
    <property type="project" value="UniProtKB-EC"/>
</dbReference>
<feature type="domain" description="Chorismate-utilising enzyme C-terminal" evidence="3">
    <location>
        <begin position="192"/>
        <end position="446"/>
    </location>
</feature>
<dbReference type="Gene3D" id="3.60.120.10">
    <property type="entry name" value="Anthranilate synthase"/>
    <property type="match status" value="1"/>
</dbReference>
<name>A0A3D9Z311_9HYPH</name>
<sequence length="465" mass="50344">MHDLKWREPLDVARVLAERPGFAFLDSAMFEPKLGRYSFIGIEPFGSFTAIGGQAAWNGASLDAPPLAALRTLLARFAVPADPDLPPFQGGVIGAVPYEFGWEFDGLRGGKHTIAQDEPVSLGFYDLVLAFDHLLRRAYIFSSGLPETDPDARAARATARIQQVLHLISHSARGNVEQPQPIRGWTSNFTPAAYHAAIEQVQAHIFAGDIYQANIAQRFSAHLPADFSPFGFYEKLRAANPAPFAAYLNLGGTVIASSSPELLLRKRGRAIETRPIKGTINRSPDPAADARRAEALKKSEKDRAENIMIVDLLRNDLSRVSRPNSVDVPVLCGLESYANVHHLVSVVTGELAADKDIVDLLAATFPGGSVTGAPKRRAMEIIDAIEKVSRGYYCGSIVYIGFDGTTDMNIAIRTAVLKPGRASLHAGGGVTILSDPVAEYVETEVKVKRLFEAFGAADELEEAAQ</sequence>
<protein>
    <recommendedName>
        <fullName evidence="1">aminodeoxychorismate synthase</fullName>
        <ecNumber evidence="1">2.6.1.85</ecNumber>
    </recommendedName>
</protein>
<dbReference type="InterPro" id="IPR005801">
    <property type="entry name" value="ADC_synthase"/>
</dbReference>
<dbReference type="InterPro" id="IPR006805">
    <property type="entry name" value="Anth_synth_I_N"/>
</dbReference>
<evidence type="ECO:0000256" key="1">
    <source>
        <dbReference type="ARBA" id="ARBA00013139"/>
    </source>
</evidence>
<dbReference type="SUPFAM" id="SSF56322">
    <property type="entry name" value="ADC synthase"/>
    <property type="match status" value="1"/>
</dbReference>
<dbReference type="AlphaFoldDB" id="A0A3D9Z311"/>
<comment type="caution">
    <text evidence="5">The sequence shown here is derived from an EMBL/GenBank/DDBJ whole genome shotgun (WGS) entry which is preliminary data.</text>
</comment>
<keyword evidence="2" id="KW-0808">Transferase</keyword>
<dbReference type="InterPro" id="IPR015890">
    <property type="entry name" value="Chorismate_C"/>
</dbReference>
<dbReference type="InterPro" id="IPR005802">
    <property type="entry name" value="ADC_synth_comp_1"/>
</dbReference>
<keyword evidence="6" id="KW-1185">Reference proteome</keyword>
<dbReference type="EC" id="2.6.1.85" evidence="1"/>
<gene>
    <name evidence="5" type="ORF">DES32_1347</name>
</gene>
<evidence type="ECO:0000256" key="2">
    <source>
        <dbReference type="ARBA" id="ARBA00022679"/>
    </source>
</evidence>
<dbReference type="Pfam" id="PF04715">
    <property type="entry name" value="Anth_synt_I_N"/>
    <property type="match status" value="1"/>
</dbReference>
<dbReference type="EMBL" id="QUMO01000002">
    <property type="protein sequence ID" value="REF87719.1"/>
    <property type="molecule type" value="Genomic_DNA"/>
</dbReference>
<dbReference type="OrthoDB" id="9803598at2"/>
<proteinExistence type="predicted"/>
<feature type="domain" description="Anthranilate synthase component I N-terminal" evidence="4">
    <location>
        <begin position="6"/>
        <end position="140"/>
    </location>
</feature>
<evidence type="ECO:0000259" key="3">
    <source>
        <dbReference type="Pfam" id="PF00425"/>
    </source>
</evidence>
<dbReference type="PANTHER" id="PTHR11236">
    <property type="entry name" value="AMINOBENZOATE/ANTHRANILATE SYNTHASE"/>
    <property type="match status" value="1"/>
</dbReference>
<dbReference type="Pfam" id="PF00425">
    <property type="entry name" value="Chorismate_bind"/>
    <property type="match status" value="1"/>
</dbReference>